<protein>
    <submittedName>
        <fullName evidence="1">PTS system IIA 2 domain protein</fullName>
    </submittedName>
</protein>
<proteinExistence type="predicted"/>
<organism evidence="1 2">
    <name type="scientific">Listeria cornellensis FSL F6-0969</name>
    <dbReference type="NCBI Taxonomy" id="1265820"/>
    <lineage>
        <taxon>Bacteria</taxon>
        <taxon>Bacillati</taxon>
        <taxon>Bacillota</taxon>
        <taxon>Bacilli</taxon>
        <taxon>Bacillales</taxon>
        <taxon>Listeriaceae</taxon>
        <taxon>Listeria</taxon>
    </lineage>
</organism>
<accession>W7C844</accession>
<dbReference type="Proteomes" id="UP000019254">
    <property type="component" value="Unassembled WGS sequence"/>
</dbReference>
<dbReference type="AlphaFoldDB" id="W7C844"/>
<evidence type="ECO:0000313" key="1">
    <source>
        <dbReference type="EMBL" id="EUJ28788.1"/>
    </source>
</evidence>
<reference evidence="1 2" key="1">
    <citation type="journal article" date="2014" name="Int. J. Syst. Evol. Microbiol.">
        <title>Listeria floridensis sp. nov., Listeria aquatica sp. nov., Listeria cornellensis sp. nov., Listeria riparia sp. nov. and Listeria grandensis sp. nov., from agricultural and natural environments.</title>
        <authorList>
            <person name="den Bakker H.C."/>
            <person name="Warchocki S."/>
            <person name="Wright E.M."/>
            <person name="Allred A.F."/>
            <person name="Ahlstrom C."/>
            <person name="Manuel C.S."/>
            <person name="Stasiewicz M.J."/>
            <person name="Burrell A."/>
            <person name="Roof S."/>
            <person name="Strawn L."/>
            <person name="Fortes E.D."/>
            <person name="Nightingale K.K."/>
            <person name="Kephart D."/>
            <person name="Wiedmann M."/>
        </authorList>
    </citation>
    <scope>NUCLEOTIDE SEQUENCE [LARGE SCALE GENOMIC DNA]</scope>
    <source>
        <strain evidence="2">FSL F6-969</strain>
    </source>
</reference>
<sequence length="88" mass="10451">MYLDERSNVLLKEILRHPNISNAKLQEKFGLTRRQVDYSFQKVNQWLEEQAYPKIHRSANGRFVVEPDLFQLVEKKDEWGGGRSVYLV</sequence>
<keyword evidence="2" id="KW-1185">Reference proteome</keyword>
<evidence type="ECO:0000313" key="2">
    <source>
        <dbReference type="Proteomes" id="UP000019254"/>
    </source>
</evidence>
<dbReference type="STRING" id="1265820.PCORN_11857"/>
<gene>
    <name evidence="1" type="ORF">PCORN_11857</name>
</gene>
<name>W7C844_9LIST</name>
<dbReference type="PATRIC" id="fig|1265820.5.peg.2336"/>
<dbReference type="EMBL" id="AODE01000021">
    <property type="protein sequence ID" value="EUJ28788.1"/>
    <property type="molecule type" value="Genomic_DNA"/>
</dbReference>
<comment type="caution">
    <text evidence="1">The sequence shown here is derived from an EMBL/GenBank/DDBJ whole genome shotgun (WGS) entry which is preliminary data.</text>
</comment>